<dbReference type="RefSeq" id="WP_153973973.1">
    <property type="nucleotide sequence ID" value="NZ_CP039268.1"/>
</dbReference>
<evidence type="ECO:0000313" key="3">
    <source>
        <dbReference type="Proteomes" id="UP000426424"/>
    </source>
</evidence>
<feature type="chain" id="PRO_5026166048" description="Secreted protein" evidence="1">
    <location>
        <begin position="28"/>
        <end position="204"/>
    </location>
</feature>
<keyword evidence="3" id="KW-1185">Reference proteome</keyword>
<feature type="signal peptide" evidence="1">
    <location>
        <begin position="1"/>
        <end position="27"/>
    </location>
</feature>
<dbReference type="Proteomes" id="UP000426424">
    <property type="component" value="Chromosome"/>
</dbReference>
<protein>
    <recommendedName>
        <fullName evidence="4">Secreted protein</fullName>
    </recommendedName>
</protein>
<dbReference type="KEGG" id="ttp:E6P07_01455"/>
<sequence length="204" mass="21930">MFSTIRIGLAGCLIQLTCLSYPFAAAAQNASPAQRPGYYYPQVPFYYGGYAPYIYPSPSPATKVTPPQGTTATPTVTEKAALVQLPDGTPAAFGLAESRLGPVLTNNQGLTLYRSSLDSDGVATCVDESSSLWRPFLLTDSDQPAPPFESIQCPDGSRQWGYAGHPLYLWFGDTQKGDVTGDGLDGLWHAVRISTLDLDRETTP</sequence>
<evidence type="ECO:0000256" key="1">
    <source>
        <dbReference type="SAM" id="SignalP"/>
    </source>
</evidence>
<dbReference type="PANTHER" id="PTHR39335">
    <property type="entry name" value="BLL4220 PROTEIN"/>
    <property type="match status" value="1"/>
</dbReference>
<proteinExistence type="predicted"/>
<dbReference type="OrthoDB" id="9800666at2"/>
<dbReference type="PANTHER" id="PTHR39335:SF1">
    <property type="entry name" value="BLL4220 PROTEIN"/>
    <property type="match status" value="1"/>
</dbReference>
<gene>
    <name evidence="2" type="ORF">E6P07_01455</name>
</gene>
<dbReference type="AlphaFoldDB" id="A0A6I6DWD2"/>
<evidence type="ECO:0000313" key="2">
    <source>
        <dbReference type="EMBL" id="QGU31774.1"/>
    </source>
</evidence>
<accession>A0A6I6DWD2</accession>
<name>A0A6I6DWD2_THETI</name>
<evidence type="ECO:0008006" key="4">
    <source>
        <dbReference type="Google" id="ProtNLM"/>
    </source>
</evidence>
<keyword evidence="1" id="KW-0732">Signal</keyword>
<dbReference type="InterPro" id="IPR005297">
    <property type="entry name" value="Lipoprotein_repeat"/>
</dbReference>
<reference evidence="2 3" key="1">
    <citation type="submission" date="2019-12" db="EMBL/GenBank/DDBJ databases">
        <title>The complete genome of the thermophilic, anoxygenic phototrophic gammaproteobacterium Thermochromatium tepidum.</title>
        <authorList>
            <person name="Sattley W.M."/>
            <person name="Swingley W.D."/>
            <person name="Burchell B.M."/>
            <person name="Gurbani S.A."/>
            <person name="Kujawa C.M."/>
            <person name="Nuccio D.A."/>
            <person name="Schladweiler J."/>
            <person name="Shaffer K.N."/>
            <person name="Stokes L.M."/>
            <person name="Touchman J.W."/>
            <person name="Blankenship R.E."/>
            <person name="Madigan M.T."/>
        </authorList>
    </citation>
    <scope>NUCLEOTIDE SEQUENCE [LARGE SCALE GENOMIC DNA]</scope>
    <source>
        <strain evidence="2 3">ATCC 43061</strain>
    </source>
</reference>
<dbReference type="EMBL" id="CP039268">
    <property type="protein sequence ID" value="QGU31774.1"/>
    <property type="molecule type" value="Genomic_DNA"/>
</dbReference>
<dbReference type="Pfam" id="PF03640">
    <property type="entry name" value="Lipoprotein_15"/>
    <property type="match status" value="1"/>
</dbReference>
<organism evidence="2 3">
    <name type="scientific">Thermochromatium tepidum ATCC 43061</name>
    <dbReference type="NCBI Taxonomy" id="316276"/>
    <lineage>
        <taxon>Bacteria</taxon>
        <taxon>Pseudomonadati</taxon>
        <taxon>Pseudomonadota</taxon>
        <taxon>Gammaproteobacteria</taxon>
        <taxon>Chromatiales</taxon>
        <taxon>Chromatiaceae</taxon>
        <taxon>Thermochromatium</taxon>
    </lineage>
</organism>
<dbReference type="GO" id="GO:0043448">
    <property type="term" value="P:alkane catabolic process"/>
    <property type="evidence" value="ECO:0007669"/>
    <property type="project" value="TreeGrafter"/>
</dbReference>